<evidence type="ECO:0000259" key="2">
    <source>
        <dbReference type="Pfam" id="PF18962"/>
    </source>
</evidence>
<feature type="domain" description="Secretion system C-terminal sorting" evidence="2">
    <location>
        <begin position="416"/>
        <end position="483"/>
    </location>
</feature>
<dbReference type="AlphaFoldDB" id="A0A8J2XFM0"/>
<proteinExistence type="predicted"/>
<evidence type="ECO:0000256" key="1">
    <source>
        <dbReference type="ARBA" id="ARBA00022729"/>
    </source>
</evidence>
<evidence type="ECO:0000313" key="3">
    <source>
        <dbReference type="EMBL" id="GFZ79650.1"/>
    </source>
</evidence>
<keyword evidence="1" id="KW-0732">Signal</keyword>
<name>A0A8J2XFM0_9FLAO</name>
<dbReference type="InterPro" id="IPR026444">
    <property type="entry name" value="Secre_tail"/>
</dbReference>
<sequence length="485" mass="55317">MITLFTTNLTKAQISTGDFVTTWKTDNPGLLPDTVIRIPTFTGVYNYDIDWDNDGVFDEFGKTGNAQHDYGTAGTYTVRIRGQFPHFYINDDPNMKEKLLSVDQWGSIAWSSLFSSFFGANNLVINATDVPDLSNVINMNNTFVETTSFNQSINNWDVSNVRFMNFTFSFSVYNQPLNNWNVSNVESMRGMFQFNDMFNQPLDMWDVSAVEDMSFMFNFTEAFNQNINNWDVGNVTDMTSMFREANLFNSPINSWNVSNVTDMYNMFFHADVFNQPLNSWDVVNVVDMERMFNNADQFNQPLNNWNVSNVMSMRQMFTQTSLDQDLSSWDVSNVNDMAFMFQGLTLSTENYDAILNAWVNLQLQNNVSFHGGNSNYCNSETARNTLINVLGWTITDGGLDCSGLSISEFSEENIKLYPNPVTTELNIDVTNGQIDKIKIFSLDGKLISYIPITDNKINLERLVSGIYFIEISKGESSIVKKIVKQ</sequence>
<dbReference type="InterPro" id="IPR011889">
    <property type="entry name" value="Liste_lipo_26"/>
</dbReference>
<reference evidence="3 4" key="1">
    <citation type="journal article" date="2014" name="Int. J. Syst. Evol. Microbiol.">
        <title>Complete genome sequence of Corynebacterium casei LMG S-19264T (=DSM 44701T), isolated from a smear-ripened cheese.</title>
        <authorList>
            <consortium name="US DOE Joint Genome Institute (JGI-PGF)"/>
            <person name="Walter F."/>
            <person name="Albersmeier A."/>
            <person name="Kalinowski J."/>
            <person name="Ruckert C."/>
        </authorList>
    </citation>
    <scope>NUCLEOTIDE SEQUENCE [LARGE SCALE GENOMIC DNA]</scope>
    <source>
        <strain evidence="3 4">CGMCC 1.15295</strain>
    </source>
</reference>
<keyword evidence="4" id="KW-1185">Reference proteome</keyword>
<evidence type="ECO:0000313" key="4">
    <source>
        <dbReference type="Proteomes" id="UP000598120"/>
    </source>
</evidence>
<dbReference type="NCBIfam" id="TIGR02167">
    <property type="entry name" value="Liste_lipo_26"/>
    <property type="match status" value="3"/>
</dbReference>
<accession>A0A8J2XFM0</accession>
<gene>
    <name evidence="3" type="ORF">GCM10011531_06940</name>
</gene>
<organism evidence="3 4">
    <name type="scientific">Aquaticitalea lipolytica</name>
    <dbReference type="NCBI Taxonomy" id="1247562"/>
    <lineage>
        <taxon>Bacteria</taxon>
        <taxon>Pseudomonadati</taxon>
        <taxon>Bacteroidota</taxon>
        <taxon>Flavobacteriia</taxon>
        <taxon>Flavobacteriales</taxon>
        <taxon>Flavobacteriaceae</taxon>
        <taxon>Aquaticitalea</taxon>
    </lineage>
</organism>
<dbReference type="Pfam" id="PF18962">
    <property type="entry name" value="Por_Secre_tail"/>
    <property type="match status" value="1"/>
</dbReference>
<protein>
    <recommendedName>
        <fullName evidence="2">Secretion system C-terminal sorting domain-containing protein</fullName>
    </recommendedName>
</protein>
<dbReference type="InterPro" id="IPR005046">
    <property type="entry name" value="DUF285"/>
</dbReference>
<dbReference type="Pfam" id="PF03382">
    <property type="entry name" value="DUF285"/>
    <property type="match status" value="1"/>
</dbReference>
<comment type="caution">
    <text evidence="3">The sequence shown here is derived from an EMBL/GenBank/DDBJ whole genome shotgun (WGS) entry which is preliminary data.</text>
</comment>
<dbReference type="NCBIfam" id="TIGR04183">
    <property type="entry name" value="Por_Secre_tail"/>
    <property type="match status" value="1"/>
</dbReference>
<dbReference type="EMBL" id="BMIC01000001">
    <property type="protein sequence ID" value="GFZ79650.1"/>
    <property type="molecule type" value="Genomic_DNA"/>
</dbReference>
<dbReference type="Proteomes" id="UP000598120">
    <property type="component" value="Unassembled WGS sequence"/>
</dbReference>